<name>A0AAD2HQ81_9AGAR</name>
<evidence type="ECO:0000313" key="2">
    <source>
        <dbReference type="Proteomes" id="UP001295794"/>
    </source>
</evidence>
<dbReference type="AlphaFoldDB" id="A0AAD2HQ81"/>
<accession>A0AAD2HQ81</accession>
<protein>
    <submittedName>
        <fullName evidence="1">Uncharacterized protein</fullName>
    </submittedName>
</protein>
<reference evidence="1" key="1">
    <citation type="submission" date="2023-11" db="EMBL/GenBank/DDBJ databases">
        <authorList>
            <person name="De Vega J J."/>
            <person name="De Vega J J."/>
        </authorList>
    </citation>
    <scope>NUCLEOTIDE SEQUENCE</scope>
</reference>
<organism evidence="1 2">
    <name type="scientific">Mycena citricolor</name>
    <dbReference type="NCBI Taxonomy" id="2018698"/>
    <lineage>
        <taxon>Eukaryota</taxon>
        <taxon>Fungi</taxon>
        <taxon>Dikarya</taxon>
        <taxon>Basidiomycota</taxon>
        <taxon>Agaricomycotina</taxon>
        <taxon>Agaricomycetes</taxon>
        <taxon>Agaricomycetidae</taxon>
        <taxon>Agaricales</taxon>
        <taxon>Marasmiineae</taxon>
        <taxon>Mycenaceae</taxon>
        <taxon>Mycena</taxon>
    </lineage>
</organism>
<keyword evidence="2" id="KW-1185">Reference proteome</keyword>
<evidence type="ECO:0000313" key="1">
    <source>
        <dbReference type="EMBL" id="CAK5279080.1"/>
    </source>
</evidence>
<proteinExistence type="predicted"/>
<dbReference type="Proteomes" id="UP001295794">
    <property type="component" value="Unassembled WGS sequence"/>
</dbReference>
<dbReference type="EMBL" id="CAVNYO010000434">
    <property type="protein sequence ID" value="CAK5279080.1"/>
    <property type="molecule type" value="Genomic_DNA"/>
</dbReference>
<comment type="caution">
    <text evidence="1">The sequence shown here is derived from an EMBL/GenBank/DDBJ whole genome shotgun (WGS) entry which is preliminary data.</text>
</comment>
<gene>
    <name evidence="1" type="ORF">MYCIT1_LOCUS28895</name>
</gene>
<sequence>MEGPNGERVRGMALFDGASGLGVLDSTWFAARRHRLGNVSKPQKRLRMANGTTISSSAHWEGTVDVGGIKVRAEFEGGMTISVRVQVLDLHSDGKCRTVICKSRTLMYNGCIE</sequence>